<dbReference type="EMBL" id="KU738902">
    <property type="protein sequence ID" value="AMN16099.1"/>
    <property type="molecule type" value="Genomic_DNA"/>
</dbReference>
<evidence type="ECO:0000313" key="8">
    <source>
        <dbReference type="EMBL" id="AMN16237.1"/>
    </source>
</evidence>
<dbReference type="EMBL" id="KU738901">
    <property type="protein sequence ID" value="AMN15961.1"/>
    <property type="molecule type" value="Genomic_DNA"/>
</dbReference>
<dbReference type="EMBL" id="KU738897">
    <property type="protein sequence ID" value="AMN15409.1"/>
    <property type="molecule type" value="Genomic_DNA"/>
</dbReference>
<dbReference type="Pfam" id="PF05674">
    <property type="entry name" value="DUF816"/>
    <property type="match status" value="1"/>
</dbReference>
<dbReference type="InterPro" id="IPR008534">
    <property type="entry name" value="DUF816"/>
</dbReference>
<reference evidence="1" key="1">
    <citation type="journal article" date="2015" name="Genome Announc.">
        <title>Complete Genome Sequences of Helicoverpa armigera Single Nucleopolyhedrovirus Strains AC53 and H25EA1 from Australia.</title>
        <authorList>
            <person name="Noune C."/>
            <person name="Hauxwell C."/>
        </authorList>
    </citation>
    <scope>NUCLEOTIDE SEQUENCE</scope>
    <source>
        <strain evidence="1">AC53</strain>
    </source>
</reference>
<evidence type="ECO:0000313" key="4">
    <source>
        <dbReference type="EMBL" id="AMN15685.1"/>
    </source>
</evidence>
<dbReference type="EMBL" id="KU738903">
    <property type="protein sequence ID" value="AMN16237.1"/>
    <property type="molecule type" value="Genomic_DNA"/>
</dbReference>
<dbReference type="EMBL" id="KU738904">
    <property type="protein sequence ID" value="AMN16375.1"/>
    <property type="molecule type" value="Genomic_DNA"/>
</dbReference>
<accession>A0A075TT41</accession>
<dbReference type="EMBL" id="KU738900">
    <property type="protein sequence ID" value="AMN15823.1"/>
    <property type="molecule type" value="Genomic_DNA"/>
</dbReference>
<dbReference type="EMBL" id="KU738898">
    <property type="protein sequence ID" value="AMN15547.1"/>
    <property type="molecule type" value="Genomic_DNA"/>
</dbReference>
<organism evidence="1">
    <name type="scientific">Helicoverpa SNPV AC53</name>
    <dbReference type="NCBI Taxonomy" id="1569367"/>
    <lineage>
        <taxon>Viruses</taxon>
        <taxon>Viruses incertae sedis</taxon>
        <taxon>Naldaviricetes</taxon>
        <taxon>Lefavirales</taxon>
        <taxon>Baculoviridae</taxon>
        <taxon>Alphabaculovirus</taxon>
        <taxon>Alphabaculovirus helarmigerae</taxon>
    </lineage>
</organism>
<evidence type="ECO:0000313" key="9">
    <source>
        <dbReference type="EMBL" id="AMN16375.1"/>
    </source>
</evidence>
<sequence length="253" mass="28972">MESIDVDDFAKQLIADKCSALIESNKMLSPDMMAMVKLARDEYFKDPSSKNYEILKKLIGHTKYVDDSIDCKDFNRRMLLIAIKVSASRARDYFNKYKTVFELALKRLDSINPDIRSSPSALLQHYKECLDNLDNPRKDEHHLVTFAKEIATKIFIDTIDVYSYTNKSSIQMTTTSTRNQCASSLSANYLSNRKATGTDSLLAKTLQLNASRKRQHKRKNSATLLDSKVNSFVYKAQIHDPPKYYVARALFTL</sequence>
<gene>
    <name evidence="1" type="ORF">HaSNPV-AC53_103</name>
</gene>
<reference evidence="1" key="3">
    <citation type="submission" date="2016-08" db="EMBL/GenBank/DDBJ databases">
        <authorList>
            <person name="Seilhamer J.J."/>
        </authorList>
    </citation>
    <scope>NUCLEOTIDE SEQUENCE</scope>
    <source>
        <strain evidence="1">AC53</strain>
        <strain evidence="7">AC53T4.1</strain>
        <strain evidence="8">AC53T4.2</strain>
    </source>
</reference>
<evidence type="ECO:0000313" key="5">
    <source>
        <dbReference type="EMBL" id="AMN15823.1"/>
    </source>
</evidence>
<dbReference type="EMBL" id="KU738899">
    <property type="protein sequence ID" value="AMN15685.1"/>
    <property type="molecule type" value="Genomic_DNA"/>
</dbReference>
<protein>
    <submittedName>
        <fullName evidence="1">ORF103</fullName>
    </submittedName>
</protein>
<evidence type="ECO:0000313" key="3">
    <source>
        <dbReference type="EMBL" id="AMN15547.1"/>
    </source>
</evidence>
<evidence type="ECO:0000313" key="2">
    <source>
        <dbReference type="EMBL" id="AMN15409.1"/>
    </source>
</evidence>
<evidence type="ECO:0000313" key="1">
    <source>
        <dbReference type="EMBL" id="AIG63144.1"/>
    </source>
</evidence>
<name>A0A075TT41_9ABAC</name>
<evidence type="ECO:0000313" key="7">
    <source>
        <dbReference type="EMBL" id="AMN16099.1"/>
    </source>
</evidence>
<evidence type="ECO:0000313" key="6">
    <source>
        <dbReference type="EMBL" id="AMN15961.1"/>
    </source>
</evidence>
<reference evidence="2" key="2">
    <citation type="journal article" date="2016" name="Genome Announc.">
        <title>Complete Genome Sequences of Seven Helicoverpa armigera SNPV-AC53-Derived Strains.</title>
        <authorList>
            <person name="Noune C."/>
            <person name="Hauxwell C."/>
        </authorList>
    </citation>
    <scope>NUCLEOTIDE SEQUENCE</scope>
    <source>
        <strain evidence="2">AC53C3</strain>
        <strain evidence="3">AC53C5</strain>
        <strain evidence="4">AC53C6</strain>
        <strain evidence="5">AC53C9</strain>
        <strain evidence="6">AC53T2</strain>
        <strain evidence="9">AC53T5</strain>
    </source>
</reference>
<proteinExistence type="predicted"/>
<dbReference type="EMBL" id="KJ909666">
    <property type="protein sequence ID" value="AIG63144.1"/>
    <property type="molecule type" value="Genomic_DNA"/>
</dbReference>